<dbReference type="Pfam" id="PF13489">
    <property type="entry name" value="Methyltransf_23"/>
    <property type="match status" value="1"/>
</dbReference>
<dbReference type="RefSeq" id="WP_068220216.1">
    <property type="nucleotide sequence ID" value="NZ_CP139724.1"/>
</dbReference>
<proteinExistence type="predicted"/>
<keyword evidence="1" id="KW-0812">Transmembrane</keyword>
<dbReference type="SUPFAM" id="SSF53335">
    <property type="entry name" value="S-adenosyl-L-methionine-dependent methyltransferases"/>
    <property type="match status" value="1"/>
</dbReference>
<name>A0A150XBC4_9BACT</name>
<feature type="transmembrane region" description="Helical" evidence="1">
    <location>
        <begin position="187"/>
        <end position="207"/>
    </location>
</feature>
<dbReference type="AlphaFoldDB" id="A0A150XBC4"/>
<keyword evidence="1" id="KW-0472">Membrane</keyword>
<keyword evidence="1" id="KW-1133">Transmembrane helix</keyword>
<evidence type="ECO:0008006" key="4">
    <source>
        <dbReference type="Google" id="ProtNLM"/>
    </source>
</evidence>
<dbReference type="Gene3D" id="3.40.50.150">
    <property type="entry name" value="Vaccinia Virus protein VP39"/>
    <property type="match status" value="1"/>
</dbReference>
<evidence type="ECO:0000313" key="3">
    <source>
        <dbReference type="Proteomes" id="UP000075606"/>
    </source>
</evidence>
<dbReference type="Proteomes" id="UP000075606">
    <property type="component" value="Unassembled WGS sequence"/>
</dbReference>
<gene>
    <name evidence="2" type="ORF">AWW68_09095</name>
</gene>
<evidence type="ECO:0000313" key="2">
    <source>
        <dbReference type="EMBL" id="KYG75974.1"/>
    </source>
</evidence>
<evidence type="ECO:0000256" key="1">
    <source>
        <dbReference type="SAM" id="Phobius"/>
    </source>
</evidence>
<sequence length="250" mass="28609">MPDSYKGIFINTTKGTHKEVYNLIKHDTEKSVVDIPSGRGAFILRLKDNGFSNVTGVDIEDISQIEHDDFVLGDMTKRLPLESASKDIVVCIDGIEHIYGQASFVEEVNRSLKVGGSVIISTPNISSIRSRWRWFWTGHHYKCSSPLDERNPTPLHHVGMISFHELRYLLHTRGFEIEQISTNRIKLISWLYMVFVPWVYLSTIWIYKKTGPREGTVEVNRSMLSQVFNKNVLFGETLIVKAVKRRDLGG</sequence>
<dbReference type="EMBL" id="LRPC01000012">
    <property type="protein sequence ID" value="KYG75974.1"/>
    <property type="molecule type" value="Genomic_DNA"/>
</dbReference>
<dbReference type="STRING" id="333140.AWW68_09095"/>
<comment type="caution">
    <text evidence="2">The sequence shown here is derived from an EMBL/GenBank/DDBJ whole genome shotgun (WGS) entry which is preliminary data.</text>
</comment>
<dbReference type="InterPro" id="IPR029063">
    <property type="entry name" value="SAM-dependent_MTases_sf"/>
</dbReference>
<reference evidence="2 3" key="1">
    <citation type="submission" date="2016-01" db="EMBL/GenBank/DDBJ databases">
        <title>Genome sequencing of Roseivirga spongicola UST030701-084.</title>
        <authorList>
            <person name="Selvaratnam C."/>
            <person name="Thevarajoo S."/>
            <person name="Goh K.M."/>
            <person name="Ee R."/>
            <person name="Chan K.-G."/>
            <person name="Chong C.S."/>
        </authorList>
    </citation>
    <scope>NUCLEOTIDE SEQUENCE [LARGE SCALE GENOMIC DNA]</scope>
    <source>
        <strain evidence="2 3">UST030701-084</strain>
    </source>
</reference>
<keyword evidence="3" id="KW-1185">Reference proteome</keyword>
<dbReference type="OrthoDB" id="9805171at2"/>
<accession>A0A150XBC4</accession>
<organism evidence="2 3">
    <name type="scientific">Roseivirga spongicola</name>
    <dbReference type="NCBI Taxonomy" id="333140"/>
    <lineage>
        <taxon>Bacteria</taxon>
        <taxon>Pseudomonadati</taxon>
        <taxon>Bacteroidota</taxon>
        <taxon>Cytophagia</taxon>
        <taxon>Cytophagales</taxon>
        <taxon>Roseivirgaceae</taxon>
        <taxon>Roseivirga</taxon>
    </lineage>
</organism>
<protein>
    <recommendedName>
        <fullName evidence="4">Methyltransferase type 11 domain-containing protein</fullName>
    </recommendedName>
</protein>
<dbReference type="CDD" id="cd02440">
    <property type="entry name" value="AdoMet_MTases"/>
    <property type="match status" value="1"/>
</dbReference>